<name>A0ABD0LZK9_9CAEN</name>
<dbReference type="EMBL" id="JACVVK020000012">
    <property type="protein sequence ID" value="KAK7505114.1"/>
    <property type="molecule type" value="Genomic_DNA"/>
</dbReference>
<evidence type="ECO:0000313" key="2">
    <source>
        <dbReference type="Proteomes" id="UP001519460"/>
    </source>
</evidence>
<dbReference type="AlphaFoldDB" id="A0ABD0LZK9"/>
<comment type="caution">
    <text evidence="1">The sequence shown here is derived from an EMBL/GenBank/DDBJ whole genome shotgun (WGS) entry which is preliminary data.</text>
</comment>
<evidence type="ECO:0000313" key="1">
    <source>
        <dbReference type="EMBL" id="KAK7505114.1"/>
    </source>
</evidence>
<keyword evidence="2" id="KW-1185">Reference proteome</keyword>
<sequence>MYYYRPVCTVIVFPLYIVHVAPSGTAVLSPYLLTRRLMCTPGNLHSCIHTPHVASHPINHRVTRRSLQTLKSAAKNRTPGPLRVLCIPGGLVFSPTLLSPWSYAGIGYKSTPTLTESRESEGGKLSKPMMSYHGKQTTFSAIVPRPAFGRTEPERFALNVLFDLTEVRVLEAFAIFKHQIYRSSSDFTVEISQVFDQRSVKITGTTPGA</sequence>
<gene>
    <name evidence="1" type="ORF">BaRGS_00003684</name>
</gene>
<protein>
    <submittedName>
        <fullName evidence="1">Uncharacterized protein</fullName>
    </submittedName>
</protein>
<accession>A0ABD0LZK9</accession>
<proteinExistence type="predicted"/>
<reference evidence="1 2" key="1">
    <citation type="journal article" date="2023" name="Sci. Data">
        <title>Genome assembly of the Korean intertidal mud-creeper Batillaria attramentaria.</title>
        <authorList>
            <person name="Patra A.K."/>
            <person name="Ho P.T."/>
            <person name="Jun S."/>
            <person name="Lee S.J."/>
            <person name="Kim Y."/>
            <person name="Won Y.J."/>
        </authorList>
    </citation>
    <scope>NUCLEOTIDE SEQUENCE [LARGE SCALE GENOMIC DNA]</scope>
    <source>
        <strain evidence="1">Wonlab-2016</strain>
    </source>
</reference>
<dbReference type="Proteomes" id="UP001519460">
    <property type="component" value="Unassembled WGS sequence"/>
</dbReference>
<organism evidence="1 2">
    <name type="scientific">Batillaria attramentaria</name>
    <dbReference type="NCBI Taxonomy" id="370345"/>
    <lineage>
        <taxon>Eukaryota</taxon>
        <taxon>Metazoa</taxon>
        <taxon>Spiralia</taxon>
        <taxon>Lophotrochozoa</taxon>
        <taxon>Mollusca</taxon>
        <taxon>Gastropoda</taxon>
        <taxon>Caenogastropoda</taxon>
        <taxon>Sorbeoconcha</taxon>
        <taxon>Cerithioidea</taxon>
        <taxon>Batillariidae</taxon>
        <taxon>Batillaria</taxon>
    </lineage>
</organism>